<accession>A0ABY9TBR3</accession>
<dbReference type="Proteomes" id="UP001256827">
    <property type="component" value="Chromosome"/>
</dbReference>
<protein>
    <submittedName>
        <fullName evidence="1">Uncharacterized protein</fullName>
    </submittedName>
</protein>
<organism evidence="1 2">
    <name type="scientific">Brevibacillus brevis</name>
    <name type="common">Bacillus brevis</name>
    <dbReference type="NCBI Taxonomy" id="1393"/>
    <lineage>
        <taxon>Bacteria</taxon>
        <taxon>Bacillati</taxon>
        <taxon>Bacillota</taxon>
        <taxon>Bacilli</taxon>
        <taxon>Bacillales</taxon>
        <taxon>Paenibacillaceae</taxon>
        <taxon>Brevibacillus</taxon>
    </lineage>
</organism>
<reference evidence="1 2" key="1">
    <citation type="submission" date="2023-09" db="EMBL/GenBank/DDBJ databases">
        <title>Complete Genome and Methylome dissection of Bacillus brevis NEB573 original source of BbsI restriction endonuclease.</title>
        <authorList>
            <person name="Fomenkov A."/>
            <person name="Roberts R.D."/>
        </authorList>
    </citation>
    <scope>NUCLEOTIDE SEQUENCE [LARGE SCALE GENOMIC DNA]</scope>
    <source>
        <strain evidence="1 2">NEB573</strain>
    </source>
</reference>
<keyword evidence="2" id="KW-1185">Reference proteome</keyword>
<gene>
    <name evidence="1" type="ORF">RGB73_10005</name>
</gene>
<proteinExistence type="predicted"/>
<dbReference type="EMBL" id="CP134050">
    <property type="protein sequence ID" value="WNC16626.1"/>
    <property type="molecule type" value="Genomic_DNA"/>
</dbReference>
<evidence type="ECO:0000313" key="1">
    <source>
        <dbReference type="EMBL" id="WNC16626.1"/>
    </source>
</evidence>
<sequence>MDVEVYYGGQRGGVMPYTALPAFRLFCKQNGFQLKWDPKERRVDLDSGLKGRVCVLYAGAVSDGSVHEREIAEKVQRFVSDYGLEVVFGRKGDAASREADVAIRISVKEMRTLEKPKIVLHQPDDRRELARSLQSELRQTGMACLLKGSKPAKLSGTAVHMQLQIPQFTEIYKRKAYVEKVAFYLASGILSYFQEDQRILPFAYLPPNLIKLFFDSVLQGQPHFASLVPAERQMDEADLLEEAESIQEAPNEPARVYIRMEEEEDEDEDEDDWVEWKEREGGTYQKSSTNGDDIENQVEPDRLEAVEPDEMATEAEADQHIEVDAEADGITQVQADTQVEEEIVGKAAAQVQTDMVAEAGEQVVAEMGSEAAAQSDSVDFAVDDDSENAGDEGRDVFLDDQAEELMEEDLVLTIHGHQPTPEQVEEAAASVAEQGVHLADPVLEEARVEAEVFFDYTLIHTDSEERPYLLIGTLQVKNTGTEALYNPIVCLKVNPFDSIKMGGQILPPKFVDTMAVQGSNGMLGWRYLHDDWFAQARERGEYWIAPIQPVQIEPKATESFQNFQISFLKQAAGQSVIVEGMVLCNDQEAHFFANNRIAITF</sequence>
<name>A0ABY9TBR3_BREBE</name>
<evidence type="ECO:0000313" key="2">
    <source>
        <dbReference type="Proteomes" id="UP001256827"/>
    </source>
</evidence>
<dbReference type="RefSeq" id="WP_310771458.1">
    <property type="nucleotide sequence ID" value="NZ_CP134050.1"/>
</dbReference>